<sequence>AKEQAQELSQVILNGIGFSYLSLGFRVGMDFLYEQFYFLADTVEERIENGDLSDYARLDEEGYPE</sequence>
<name>A0ABN7VXK5_GIGMA</name>
<accession>A0ABN7VXK5</accession>
<comment type="caution">
    <text evidence="1">The sequence shown here is derived from an EMBL/GenBank/DDBJ whole genome shotgun (WGS) entry which is preliminary data.</text>
</comment>
<dbReference type="EMBL" id="CAJVQB010025023">
    <property type="protein sequence ID" value="CAG8805374.1"/>
    <property type="molecule type" value="Genomic_DNA"/>
</dbReference>
<dbReference type="Proteomes" id="UP000789901">
    <property type="component" value="Unassembled WGS sequence"/>
</dbReference>
<keyword evidence="2" id="KW-1185">Reference proteome</keyword>
<protein>
    <submittedName>
        <fullName evidence="1">16702_t:CDS:1</fullName>
    </submittedName>
</protein>
<evidence type="ECO:0000313" key="1">
    <source>
        <dbReference type="EMBL" id="CAG8805374.1"/>
    </source>
</evidence>
<reference evidence="1 2" key="1">
    <citation type="submission" date="2021-06" db="EMBL/GenBank/DDBJ databases">
        <authorList>
            <person name="Kallberg Y."/>
            <person name="Tangrot J."/>
            <person name="Rosling A."/>
        </authorList>
    </citation>
    <scope>NUCLEOTIDE SEQUENCE [LARGE SCALE GENOMIC DNA]</scope>
    <source>
        <strain evidence="1 2">120-4 pot B 10/14</strain>
    </source>
</reference>
<proteinExistence type="predicted"/>
<evidence type="ECO:0000313" key="2">
    <source>
        <dbReference type="Proteomes" id="UP000789901"/>
    </source>
</evidence>
<gene>
    <name evidence="1" type="ORF">GMARGA_LOCUS24078</name>
</gene>
<organism evidence="1 2">
    <name type="scientific">Gigaspora margarita</name>
    <dbReference type="NCBI Taxonomy" id="4874"/>
    <lineage>
        <taxon>Eukaryota</taxon>
        <taxon>Fungi</taxon>
        <taxon>Fungi incertae sedis</taxon>
        <taxon>Mucoromycota</taxon>
        <taxon>Glomeromycotina</taxon>
        <taxon>Glomeromycetes</taxon>
        <taxon>Diversisporales</taxon>
        <taxon>Gigasporaceae</taxon>
        <taxon>Gigaspora</taxon>
    </lineage>
</organism>
<feature type="non-terminal residue" evidence="1">
    <location>
        <position position="1"/>
    </location>
</feature>